<keyword evidence="2" id="KW-0808">Transferase</keyword>
<evidence type="ECO:0000259" key="1">
    <source>
        <dbReference type="PROSITE" id="PS51186"/>
    </source>
</evidence>
<name>A0A845E7I3_9BACI</name>
<comment type="caution">
    <text evidence="2">The sequence shown here is derived from an EMBL/GenBank/DDBJ whole genome shotgun (WGS) entry which is preliminary data.</text>
</comment>
<sequence length="165" mass="19555">MLQLIPFQEKDFQTLSGWIDSPRFLMQWGGPMFNFPLTYQQLIDYKDAQDRRAFQVYDQGLKKNIGHLSIGRIDEDKKQGRIGKVIVSPEYRGKGYGRHMIQLISTYAFQHLELETVTLGVFDFNTGAIRCYENAGFTIDRYFKNHRPFEDEWWSLYEMSLNKYT</sequence>
<dbReference type="PROSITE" id="PS51186">
    <property type="entry name" value="GNAT"/>
    <property type="match status" value="1"/>
</dbReference>
<dbReference type="InterPro" id="IPR000182">
    <property type="entry name" value="GNAT_dom"/>
</dbReference>
<dbReference type="Gene3D" id="3.40.630.30">
    <property type="match status" value="1"/>
</dbReference>
<reference evidence="2 3" key="1">
    <citation type="submission" date="2019-11" db="EMBL/GenBank/DDBJ databases">
        <title>Genome sequences of 17 halophilic strains isolated from different environments.</title>
        <authorList>
            <person name="Furrow R.E."/>
        </authorList>
    </citation>
    <scope>NUCLEOTIDE SEQUENCE [LARGE SCALE GENOMIC DNA]</scope>
    <source>
        <strain evidence="2 3">22505_10_Sand</strain>
    </source>
</reference>
<proteinExistence type="predicted"/>
<dbReference type="AlphaFoldDB" id="A0A845E7I3"/>
<dbReference type="RefSeq" id="WP_160916324.1">
    <property type="nucleotide sequence ID" value="NZ_WMEZ01000005.1"/>
</dbReference>
<feature type="domain" description="N-acetyltransferase" evidence="1">
    <location>
        <begin position="2"/>
        <end position="164"/>
    </location>
</feature>
<accession>A0A845E7I3</accession>
<gene>
    <name evidence="2" type="ORF">GLV98_14180</name>
</gene>
<dbReference type="PANTHER" id="PTHR43415:SF5">
    <property type="entry name" value="ACETYLTRANSFERASE"/>
    <property type="match status" value="1"/>
</dbReference>
<organism evidence="2 3">
    <name type="scientific">Halobacillus litoralis</name>
    <dbReference type="NCBI Taxonomy" id="45668"/>
    <lineage>
        <taxon>Bacteria</taxon>
        <taxon>Bacillati</taxon>
        <taxon>Bacillota</taxon>
        <taxon>Bacilli</taxon>
        <taxon>Bacillales</taxon>
        <taxon>Bacillaceae</taxon>
        <taxon>Halobacillus</taxon>
    </lineage>
</organism>
<evidence type="ECO:0000313" key="3">
    <source>
        <dbReference type="Proteomes" id="UP000447393"/>
    </source>
</evidence>
<dbReference type="PANTHER" id="PTHR43415">
    <property type="entry name" value="SPERMIDINE N(1)-ACETYLTRANSFERASE"/>
    <property type="match status" value="1"/>
</dbReference>
<dbReference type="Pfam" id="PF00583">
    <property type="entry name" value="Acetyltransf_1"/>
    <property type="match status" value="1"/>
</dbReference>
<dbReference type="InterPro" id="IPR016181">
    <property type="entry name" value="Acyl_CoA_acyltransferase"/>
</dbReference>
<dbReference type="EMBL" id="WMEZ01000005">
    <property type="protein sequence ID" value="MYL50643.1"/>
    <property type="molecule type" value="Genomic_DNA"/>
</dbReference>
<dbReference type="OrthoDB" id="9795206at2"/>
<dbReference type="CDD" id="cd04301">
    <property type="entry name" value="NAT_SF"/>
    <property type="match status" value="1"/>
</dbReference>
<dbReference type="GO" id="GO:0016747">
    <property type="term" value="F:acyltransferase activity, transferring groups other than amino-acyl groups"/>
    <property type="evidence" value="ECO:0007669"/>
    <property type="project" value="InterPro"/>
</dbReference>
<protein>
    <submittedName>
        <fullName evidence="2">GNAT family N-acetyltransferase</fullName>
    </submittedName>
</protein>
<dbReference type="Proteomes" id="UP000447393">
    <property type="component" value="Unassembled WGS sequence"/>
</dbReference>
<dbReference type="SUPFAM" id="SSF55729">
    <property type="entry name" value="Acyl-CoA N-acyltransferases (Nat)"/>
    <property type="match status" value="1"/>
</dbReference>
<evidence type="ECO:0000313" key="2">
    <source>
        <dbReference type="EMBL" id="MYL50643.1"/>
    </source>
</evidence>